<dbReference type="Pfam" id="PF02146">
    <property type="entry name" value="SIR2"/>
    <property type="match status" value="1"/>
</dbReference>
<dbReference type="Gene3D" id="3.40.50.1220">
    <property type="entry name" value="TPP-binding domain"/>
    <property type="match status" value="1"/>
</dbReference>
<dbReference type="PANTHER" id="PTHR11085:SF4">
    <property type="entry name" value="NAD-DEPENDENT PROTEIN DEACYLASE"/>
    <property type="match status" value="1"/>
</dbReference>
<reference evidence="6 7" key="1">
    <citation type="submission" date="2018-09" db="EMBL/GenBank/DDBJ databases">
        <title>Genome sequencing of strain BHWM-4.</title>
        <authorList>
            <person name="Heo J."/>
            <person name="Kim S.-J."/>
            <person name="Kwon S.-W."/>
        </authorList>
    </citation>
    <scope>NUCLEOTIDE SEQUENCE [LARGE SCALE GENOMIC DNA]</scope>
    <source>
        <strain evidence="6 7">BHWM-4</strain>
    </source>
</reference>
<dbReference type="SUPFAM" id="SSF52467">
    <property type="entry name" value="DHS-like NAD/FAD-binding domain"/>
    <property type="match status" value="1"/>
</dbReference>
<evidence type="ECO:0000313" key="6">
    <source>
        <dbReference type="EMBL" id="AYF92958.1"/>
    </source>
</evidence>
<dbReference type="InterPro" id="IPR026591">
    <property type="entry name" value="Sirtuin_cat_small_dom_sf"/>
</dbReference>
<dbReference type="Gene3D" id="3.30.1600.10">
    <property type="entry name" value="SIR2/SIRT2 'Small Domain"/>
    <property type="match status" value="1"/>
</dbReference>
<dbReference type="PROSITE" id="PS50305">
    <property type="entry name" value="SIRTUIN"/>
    <property type="match status" value="1"/>
</dbReference>
<dbReference type="AlphaFoldDB" id="A0A387ATH2"/>
<keyword evidence="2" id="KW-0808">Transferase</keyword>
<dbReference type="InterPro" id="IPR003000">
    <property type="entry name" value="Sirtuin"/>
</dbReference>
<dbReference type="EMBL" id="CP032626">
    <property type="protein sequence ID" value="AYF92958.1"/>
    <property type="molecule type" value="Genomic_DNA"/>
</dbReference>
<gene>
    <name evidence="6" type="ORF">D7I45_05545</name>
</gene>
<sequence>MMDTQIQSLFDNAKHIVFLTGAGVSTASHIPDYRSKNGLYSTDTTGKPAEYYLSHACLNNEPDVFYTFVKENMYYPDAKPNVIHEKQAELTRQDRASVITQNVDDLYNKVDTKHLVEFHGNLYHVYCQKCKKAVDWHEYLESDVHKGCGGILRPGIVLYDEGLNQKNIVDSIQLMQQADLVVIVGTSMRVYPFAGLLDYRNPSAPVLAINQEKLNLGIDFTMIQQDASKFFDDLNC</sequence>
<dbReference type="KEGG" id="abom:D7I45_05545"/>
<dbReference type="GO" id="GO:0017136">
    <property type="term" value="F:histone deacetylase activity, NAD-dependent"/>
    <property type="evidence" value="ECO:0007669"/>
    <property type="project" value="TreeGrafter"/>
</dbReference>
<keyword evidence="7" id="KW-1185">Reference proteome</keyword>
<protein>
    <recommendedName>
        <fullName evidence="1">protein acetyllysine N-acetyltransferase</fullName>
        <ecNumber evidence="1">2.3.1.286</ecNumber>
    </recommendedName>
</protein>
<evidence type="ECO:0000256" key="1">
    <source>
        <dbReference type="ARBA" id="ARBA00012928"/>
    </source>
</evidence>
<dbReference type="InterPro" id="IPR050134">
    <property type="entry name" value="NAD-dep_sirtuin_deacylases"/>
</dbReference>
<dbReference type="CDD" id="cd01411">
    <property type="entry name" value="SIR2H"/>
    <property type="match status" value="1"/>
</dbReference>
<proteinExistence type="predicted"/>
<organism evidence="6 7">
    <name type="scientific">Apilactobacillus bombintestini</name>
    <dbReference type="NCBI Taxonomy" id="2419772"/>
    <lineage>
        <taxon>Bacteria</taxon>
        <taxon>Bacillati</taxon>
        <taxon>Bacillota</taxon>
        <taxon>Bacilli</taxon>
        <taxon>Lactobacillales</taxon>
        <taxon>Lactobacillaceae</taxon>
        <taxon>Apilactobacillus</taxon>
    </lineage>
</organism>
<dbReference type="InterPro" id="IPR029035">
    <property type="entry name" value="DHS-like_NAD/FAD-binding_dom"/>
</dbReference>
<dbReference type="GO" id="GO:0070403">
    <property type="term" value="F:NAD+ binding"/>
    <property type="evidence" value="ECO:0007669"/>
    <property type="project" value="InterPro"/>
</dbReference>
<evidence type="ECO:0000256" key="2">
    <source>
        <dbReference type="ARBA" id="ARBA00022679"/>
    </source>
</evidence>
<evidence type="ECO:0000256" key="4">
    <source>
        <dbReference type="PROSITE-ProRule" id="PRU00236"/>
    </source>
</evidence>
<dbReference type="NCBIfam" id="NF001752">
    <property type="entry name" value="PRK00481.1-1"/>
    <property type="match status" value="1"/>
</dbReference>
<name>A0A387ATH2_9LACO</name>
<dbReference type="Proteomes" id="UP000272003">
    <property type="component" value="Chromosome"/>
</dbReference>
<dbReference type="OrthoDB" id="9800582at2"/>
<feature type="domain" description="Deacetylase sirtuin-type" evidence="5">
    <location>
        <begin position="1"/>
        <end position="236"/>
    </location>
</feature>
<dbReference type="InterPro" id="IPR026590">
    <property type="entry name" value="Ssirtuin_cat_dom"/>
</dbReference>
<dbReference type="EC" id="2.3.1.286" evidence="1"/>
<evidence type="ECO:0000259" key="5">
    <source>
        <dbReference type="PROSITE" id="PS50305"/>
    </source>
</evidence>
<accession>A0A387ATH2</accession>
<evidence type="ECO:0000313" key="7">
    <source>
        <dbReference type="Proteomes" id="UP000272003"/>
    </source>
</evidence>
<dbReference type="PANTHER" id="PTHR11085">
    <property type="entry name" value="NAD-DEPENDENT PROTEIN DEACYLASE SIRTUIN-5, MITOCHONDRIAL-RELATED"/>
    <property type="match status" value="1"/>
</dbReference>
<comment type="caution">
    <text evidence="4">Lacks conserved residue(s) required for the propagation of feature annotation.</text>
</comment>
<keyword evidence="3" id="KW-0520">NAD</keyword>
<evidence type="ECO:0000256" key="3">
    <source>
        <dbReference type="ARBA" id="ARBA00023027"/>
    </source>
</evidence>